<evidence type="ECO:0008006" key="3">
    <source>
        <dbReference type="Google" id="ProtNLM"/>
    </source>
</evidence>
<accession>A0A4Y3IPJ2</accession>
<dbReference type="SUPFAM" id="SSF52980">
    <property type="entry name" value="Restriction endonuclease-like"/>
    <property type="match status" value="1"/>
</dbReference>
<organism evidence="1 2">
    <name type="scientific">Vibrio comitans NBRC 102076</name>
    <dbReference type="NCBI Taxonomy" id="1219078"/>
    <lineage>
        <taxon>Bacteria</taxon>
        <taxon>Pseudomonadati</taxon>
        <taxon>Pseudomonadota</taxon>
        <taxon>Gammaproteobacteria</taxon>
        <taxon>Vibrionales</taxon>
        <taxon>Vibrionaceae</taxon>
        <taxon>Vibrio</taxon>
    </lineage>
</organism>
<reference evidence="1 2" key="1">
    <citation type="submission" date="2019-06" db="EMBL/GenBank/DDBJ databases">
        <title>Whole genome shotgun sequence of Vibrio comitans NBRC 102076.</title>
        <authorList>
            <person name="Hosoyama A."/>
            <person name="Uohara A."/>
            <person name="Ohji S."/>
            <person name="Ichikawa N."/>
        </authorList>
    </citation>
    <scope>NUCLEOTIDE SEQUENCE [LARGE SCALE GENOMIC DNA]</scope>
    <source>
        <strain evidence="1 2">NBRC 102076</strain>
    </source>
</reference>
<dbReference type="Proteomes" id="UP000318242">
    <property type="component" value="Unassembled WGS sequence"/>
</dbReference>
<sequence>MALKPTIYKFRVNLADTNRNQFDDINLTVAKHPSENEVRMLVRIFAFCLNNTPNLTFTKGLSEQEEPDIWELSDIGDILTWIEVGEPSADRVKKAARKSKQTHFYTFNENKSDVWFNKNQNVLREYDASITQFDFAPIEELVAGLERTNDLSLMISGNSMFATLGDVNTEITITELQVKS</sequence>
<dbReference type="InterPro" id="IPR011335">
    <property type="entry name" value="Restrct_endonuc-II-like"/>
</dbReference>
<name>A0A4Y3IPJ2_9VIBR</name>
<dbReference type="PANTHER" id="PTHR38784:SF1">
    <property type="entry name" value="SUCROSE PHOSPHORYLASE"/>
    <property type="match status" value="1"/>
</dbReference>
<keyword evidence="2" id="KW-1185">Reference proteome</keyword>
<dbReference type="InterPro" id="IPR038590">
    <property type="entry name" value="YaeQ_sf"/>
</dbReference>
<evidence type="ECO:0000313" key="1">
    <source>
        <dbReference type="EMBL" id="GEA60764.1"/>
    </source>
</evidence>
<dbReference type="InterPro" id="IPR009822">
    <property type="entry name" value="YaeQ"/>
</dbReference>
<dbReference type="RefSeq" id="WP_141271168.1">
    <property type="nucleotide sequence ID" value="NZ_BJLH01000008.1"/>
</dbReference>
<dbReference type="SMART" id="SM01322">
    <property type="entry name" value="YaeQ"/>
    <property type="match status" value="1"/>
</dbReference>
<proteinExistence type="predicted"/>
<dbReference type="Gene3D" id="3.10.640.10">
    <property type="entry name" value="Restriction endonuclease-like alpha-beta roll domain"/>
    <property type="match status" value="1"/>
</dbReference>
<evidence type="ECO:0000313" key="2">
    <source>
        <dbReference type="Proteomes" id="UP000318242"/>
    </source>
</evidence>
<protein>
    <recommendedName>
        <fullName evidence="3">YaeQ family protein</fullName>
    </recommendedName>
</protein>
<dbReference type="OrthoDB" id="5293309at2"/>
<dbReference type="PANTHER" id="PTHR38784">
    <property type="entry name" value="SUCROSE PHOSPHORYLASE"/>
    <property type="match status" value="1"/>
</dbReference>
<dbReference type="EMBL" id="BJLH01000008">
    <property type="protein sequence ID" value="GEA60764.1"/>
    <property type="molecule type" value="Genomic_DNA"/>
</dbReference>
<dbReference type="PIRSF" id="PIRSF011484">
    <property type="entry name" value="YaeQ"/>
    <property type="match status" value="1"/>
</dbReference>
<dbReference type="AlphaFoldDB" id="A0A4Y3IPJ2"/>
<dbReference type="Pfam" id="PF07152">
    <property type="entry name" value="YaeQ"/>
    <property type="match status" value="1"/>
</dbReference>
<gene>
    <name evidence="1" type="primary">yaeQ</name>
    <name evidence="1" type="ORF">VCO01S_19570</name>
</gene>
<comment type="caution">
    <text evidence="1">The sequence shown here is derived from an EMBL/GenBank/DDBJ whole genome shotgun (WGS) entry which is preliminary data.</text>
</comment>